<organism evidence="2 3">
    <name type="scientific">Caldivirga maquilingensis (strain ATCC 700844 / DSM 13496 / JCM 10307 / IC-167)</name>
    <dbReference type="NCBI Taxonomy" id="397948"/>
    <lineage>
        <taxon>Archaea</taxon>
        <taxon>Thermoproteota</taxon>
        <taxon>Thermoprotei</taxon>
        <taxon>Thermoproteales</taxon>
        <taxon>Thermoproteaceae</taxon>
        <taxon>Caldivirga</taxon>
    </lineage>
</organism>
<protein>
    <submittedName>
        <fullName evidence="2">Uncharacterized protein</fullName>
    </submittedName>
</protein>
<evidence type="ECO:0000256" key="1">
    <source>
        <dbReference type="SAM" id="Phobius"/>
    </source>
</evidence>
<gene>
    <name evidence="2" type="ordered locus">Cmaq_0330</name>
</gene>
<accession>A8MB86</accession>
<dbReference type="HOGENOM" id="CLU_2009995_0_0_2"/>
<keyword evidence="1" id="KW-0472">Membrane</keyword>
<feature type="transmembrane region" description="Helical" evidence="1">
    <location>
        <begin position="7"/>
        <end position="26"/>
    </location>
</feature>
<name>A8MB86_CALMQ</name>
<feature type="transmembrane region" description="Helical" evidence="1">
    <location>
        <begin position="32"/>
        <end position="54"/>
    </location>
</feature>
<dbReference type="OrthoDB" id="383205at2157"/>
<keyword evidence="1" id="KW-0812">Transmembrane</keyword>
<dbReference type="Proteomes" id="UP000001137">
    <property type="component" value="Chromosome"/>
</dbReference>
<dbReference type="STRING" id="397948.Cmaq_0330"/>
<dbReference type="GeneID" id="5708656"/>
<feature type="transmembrane region" description="Helical" evidence="1">
    <location>
        <begin position="61"/>
        <end position="81"/>
    </location>
</feature>
<evidence type="ECO:0000313" key="2">
    <source>
        <dbReference type="EMBL" id="ABW01176.1"/>
    </source>
</evidence>
<proteinExistence type="predicted"/>
<keyword evidence="3" id="KW-1185">Reference proteome</keyword>
<sequence length="123" mass="12931">MPGRVRSVLLNITVDVLMLLILYSLLSLLGYSISLTGLILVVVAIAAAGVRSIVKGTEHSIFAVTASLVEGLALLSLFTMGTRPTSVGGMVAVSSSLILDYVLALSIILYLVYTMIDDALTTD</sequence>
<feature type="transmembrane region" description="Helical" evidence="1">
    <location>
        <begin position="87"/>
        <end position="113"/>
    </location>
</feature>
<evidence type="ECO:0000313" key="3">
    <source>
        <dbReference type="Proteomes" id="UP000001137"/>
    </source>
</evidence>
<dbReference type="AlphaFoldDB" id="A8MB86"/>
<reference evidence="2 3" key="1">
    <citation type="submission" date="2007-10" db="EMBL/GenBank/DDBJ databases">
        <title>Complete sequence of Caldivirga maquilingensis IC-167.</title>
        <authorList>
            <consortium name="US DOE Joint Genome Institute"/>
            <person name="Copeland A."/>
            <person name="Lucas S."/>
            <person name="Lapidus A."/>
            <person name="Barry K."/>
            <person name="Glavina del Rio T."/>
            <person name="Dalin E."/>
            <person name="Tice H."/>
            <person name="Pitluck S."/>
            <person name="Saunders E."/>
            <person name="Brettin T."/>
            <person name="Bruce D."/>
            <person name="Detter J.C."/>
            <person name="Han C."/>
            <person name="Schmutz J."/>
            <person name="Larimer F."/>
            <person name="Land M."/>
            <person name="Hauser L."/>
            <person name="Kyrpides N."/>
            <person name="Ivanova N."/>
            <person name="Biddle J.F."/>
            <person name="Zhang Z."/>
            <person name="Fitz-Gibbon S.T."/>
            <person name="Lowe T.M."/>
            <person name="Saltikov C."/>
            <person name="House C.H."/>
            <person name="Richardson P."/>
        </authorList>
    </citation>
    <scope>NUCLEOTIDE SEQUENCE [LARGE SCALE GENOMIC DNA]</scope>
    <source>
        <strain evidence="3">ATCC 700844 / DSM 13496 / JCM 10307 / IC-167</strain>
    </source>
</reference>
<dbReference type="RefSeq" id="WP_012185396.1">
    <property type="nucleotide sequence ID" value="NC_009954.1"/>
</dbReference>
<keyword evidence="1" id="KW-1133">Transmembrane helix</keyword>
<dbReference type="EMBL" id="CP000852">
    <property type="protein sequence ID" value="ABW01176.1"/>
    <property type="molecule type" value="Genomic_DNA"/>
</dbReference>
<dbReference type="KEGG" id="cma:Cmaq_0330"/>